<evidence type="ECO:0000313" key="2">
    <source>
        <dbReference type="EMBL" id="WNQ11973.1"/>
    </source>
</evidence>
<dbReference type="EMBL" id="CP130318">
    <property type="protein sequence ID" value="WNQ11973.1"/>
    <property type="molecule type" value="Genomic_DNA"/>
</dbReference>
<dbReference type="Proteomes" id="UP001305702">
    <property type="component" value="Chromosome"/>
</dbReference>
<keyword evidence="1" id="KW-0472">Membrane</keyword>
<name>A0AA96LFA2_9BACL</name>
<feature type="transmembrane region" description="Helical" evidence="1">
    <location>
        <begin position="6"/>
        <end position="25"/>
    </location>
</feature>
<keyword evidence="1" id="KW-0812">Transmembrane</keyword>
<keyword evidence="1" id="KW-1133">Transmembrane helix</keyword>
<organism evidence="2 3">
    <name type="scientific">Paenibacillus aurantius</name>
    <dbReference type="NCBI Taxonomy" id="2918900"/>
    <lineage>
        <taxon>Bacteria</taxon>
        <taxon>Bacillati</taxon>
        <taxon>Bacillota</taxon>
        <taxon>Bacilli</taxon>
        <taxon>Bacillales</taxon>
        <taxon>Paenibacillaceae</taxon>
        <taxon>Paenibacillus</taxon>
    </lineage>
</organism>
<dbReference type="KEGG" id="paun:MJA45_02625"/>
<dbReference type="RefSeq" id="WP_315605750.1">
    <property type="nucleotide sequence ID" value="NZ_CP130318.1"/>
</dbReference>
<evidence type="ECO:0000313" key="3">
    <source>
        <dbReference type="Proteomes" id="UP001305702"/>
    </source>
</evidence>
<keyword evidence="3" id="KW-1185">Reference proteome</keyword>
<accession>A0AA96LFA2</accession>
<sequence>MSSLNLYHFLRLMLIAAAMAALAGLQALIGRGFSLPGYVGCLVGIILAQWTRPFQPFSFKGRWITWLILIVVLEYLDRKLYRTFINDNPLADELDE</sequence>
<proteinExistence type="predicted"/>
<gene>
    <name evidence="2" type="ORF">MJA45_02625</name>
</gene>
<reference evidence="2 3" key="1">
    <citation type="submission" date="2022-02" db="EMBL/GenBank/DDBJ databases">
        <title>Paenibacillus sp. MBLB1776 Whole Genome Shotgun Sequencing.</title>
        <authorList>
            <person name="Hwang C.Y."/>
            <person name="Cho E.-S."/>
            <person name="Seo M.-J."/>
        </authorList>
    </citation>
    <scope>NUCLEOTIDE SEQUENCE [LARGE SCALE GENOMIC DNA]</scope>
    <source>
        <strain evidence="2 3">MBLB1776</strain>
    </source>
</reference>
<evidence type="ECO:0000256" key="1">
    <source>
        <dbReference type="SAM" id="Phobius"/>
    </source>
</evidence>
<dbReference type="AlphaFoldDB" id="A0AA96LFA2"/>
<protein>
    <submittedName>
        <fullName evidence="2">Uncharacterized protein</fullName>
    </submittedName>
</protein>
<feature type="transmembrane region" description="Helical" evidence="1">
    <location>
        <begin position="57"/>
        <end position="76"/>
    </location>
</feature>